<dbReference type="Proteomes" id="UP000445000">
    <property type="component" value="Unassembled WGS sequence"/>
</dbReference>
<dbReference type="Gene3D" id="2.60.290.11">
    <property type="entry name" value="TM1070-like"/>
    <property type="match status" value="1"/>
</dbReference>
<protein>
    <recommendedName>
        <fullName evidence="3">Sensory rhodopsin transducer</fullName>
    </recommendedName>
</protein>
<dbReference type="AlphaFoldDB" id="A0A829YM17"/>
<sequence>MLKTIGAKVWAIPGGHMPLLSSGAEPRDTSRDELCVLNAGHFDAHLQLTIYYEEHEPVGPYPLKVAAQRVRHVRFNDLIDPQALPLDTPYAALIVADHPVVVQFTRRDTSQAANAIATTLAFPG</sequence>
<evidence type="ECO:0000313" key="2">
    <source>
        <dbReference type="Proteomes" id="UP000445000"/>
    </source>
</evidence>
<evidence type="ECO:0008006" key="3">
    <source>
        <dbReference type="Google" id="ProtNLM"/>
    </source>
</evidence>
<dbReference type="InterPro" id="IPR009794">
    <property type="entry name" value="ASRT"/>
</dbReference>
<gene>
    <name evidence="1" type="ORF">GCM10011487_55460</name>
</gene>
<comment type="caution">
    <text evidence="1">The sequence shown here is derived from an EMBL/GenBank/DDBJ whole genome shotgun (WGS) entry which is preliminary data.</text>
</comment>
<dbReference type="Pfam" id="PF07100">
    <property type="entry name" value="ASRT"/>
    <property type="match status" value="1"/>
</dbReference>
<reference evidence="2" key="1">
    <citation type="submission" date="2020-01" db="EMBL/GenBank/DDBJ databases">
        <title>'Steroidobacter agaridevorans' sp. nov., agar-degrading bacteria isolated from rhizosphere soils.</title>
        <authorList>
            <person name="Ikenaga M."/>
            <person name="Kataoka M."/>
            <person name="Murouchi A."/>
            <person name="Katsuragi S."/>
            <person name="Sakai M."/>
        </authorList>
    </citation>
    <scope>NUCLEOTIDE SEQUENCE [LARGE SCALE GENOMIC DNA]</scope>
    <source>
        <strain evidence="2">YU21-B</strain>
    </source>
</reference>
<proteinExistence type="predicted"/>
<dbReference type="PIRSF" id="PIRSF008711">
    <property type="entry name" value="UCP008711"/>
    <property type="match status" value="1"/>
</dbReference>
<evidence type="ECO:0000313" key="1">
    <source>
        <dbReference type="EMBL" id="GFE83546.1"/>
    </source>
</evidence>
<dbReference type="EMBL" id="BLJN01000006">
    <property type="protein sequence ID" value="GFE83546.1"/>
    <property type="molecule type" value="Genomic_DNA"/>
</dbReference>
<dbReference type="InterPro" id="IPR036698">
    <property type="entry name" value="TM1070-like_sf"/>
</dbReference>
<dbReference type="RefSeq" id="WP_161815154.1">
    <property type="nucleotide sequence ID" value="NZ_BLJN01000006.1"/>
</dbReference>
<organism evidence="1 2">
    <name type="scientific">Steroidobacter agaridevorans</name>
    <dbReference type="NCBI Taxonomy" id="2695856"/>
    <lineage>
        <taxon>Bacteria</taxon>
        <taxon>Pseudomonadati</taxon>
        <taxon>Pseudomonadota</taxon>
        <taxon>Gammaproteobacteria</taxon>
        <taxon>Steroidobacterales</taxon>
        <taxon>Steroidobacteraceae</taxon>
        <taxon>Steroidobacter</taxon>
    </lineage>
</organism>
<name>A0A829YM17_9GAMM</name>
<dbReference type="SUPFAM" id="SSF89232">
    <property type="entry name" value="Hypothetical protein TM1070"/>
    <property type="match status" value="1"/>
</dbReference>
<accession>A0A829YM17</accession>
<keyword evidence="2" id="KW-1185">Reference proteome</keyword>